<dbReference type="EC" id="5.6.2.3" evidence="1"/>
<keyword evidence="1" id="KW-0378">Hydrolase</keyword>
<dbReference type="Pfam" id="PF21530">
    <property type="entry name" value="Pif1_2B_dom"/>
    <property type="match status" value="1"/>
</dbReference>
<comment type="similarity">
    <text evidence="1">Belongs to the helicase family.</text>
</comment>
<feature type="domain" description="DNA helicase Pif1-like 2B" evidence="3">
    <location>
        <begin position="418"/>
        <end position="448"/>
    </location>
</feature>
<evidence type="ECO:0000313" key="4">
    <source>
        <dbReference type="EMBL" id="KRH04845.1"/>
    </source>
</evidence>
<gene>
    <name evidence="4" type="ORF">GLYMA_17G191400</name>
</gene>
<proteinExistence type="inferred from homology"/>
<dbReference type="Pfam" id="PF05970">
    <property type="entry name" value="PIF1"/>
    <property type="match status" value="1"/>
</dbReference>
<keyword evidence="1" id="KW-0547">Nucleotide-binding</keyword>
<dbReference type="PANTHER" id="PTHR10492">
    <property type="match status" value="1"/>
</dbReference>
<keyword evidence="1" id="KW-0227">DNA damage</keyword>
<dbReference type="PANTHER" id="PTHR10492:SF93">
    <property type="entry name" value="ATP-DEPENDENT DNA HELICASE"/>
    <property type="match status" value="1"/>
</dbReference>
<dbReference type="EMBL" id="CM000850">
    <property type="protein sequence ID" value="KRH04845.1"/>
    <property type="molecule type" value="Genomic_DNA"/>
</dbReference>
<dbReference type="Proteomes" id="UP000008827">
    <property type="component" value="Chromosome 17"/>
</dbReference>
<accession>A0A0R0FEX8</accession>
<organism evidence="4">
    <name type="scientific">Glycine max</name>
    <name type="common">Soybean</name>
    <name type="synonym">Glycine hispida</name>
    <dbReference type="NCBI Taxonomy" id="3847"/>
    <lineage>
        <taxon>Eukaryota</taxon>
        <taxon>Viridiplantae</taxon>
        <taxon>Streptophyta</taxon>
        <taxon>Embryophyta</taxon>
        <taxon>Tracheophyta</taxon>
        <taxon>Spermatophyta</taxon>
        <taxon>Magnoliopsida</taxon>
        <taxon>eudicotyledons</taxon>
        <taxon>Gunneridae</taxon>
        <taxon>Pentapetalae</taxon>
        <taxon>rosids</taxon>
        <taxon>fabids</taxon>
        <taxon>Fabales</taxon>
        <taxon>Fabaceae</taxon>
        <taxon>Papilionoideae</taxon>
        <taxon>50 kb inversion clade</taxon>
        <taxon>NPAAA clade</taxon>
        <taxon>indigoferoid/millettioid clade</taxon>
        <taxon>Phaseoleae</taxon>
        <taxon>Glycine</taxon>
        <taxon>Glycine subgen. Soja</taxon>
    </lineage>
</organism>
<evidence type="ECO:0000313" key="5">
    <source>
        <dbReference type="EnsemblPlants" id="KRH04845"/>
    </source>
</evidence>
<dbReference type="SUPFAM" id="SSF52540">
    <property type="entry name" value="P-loop containing nucleoside triphosphate hydrolases"/>
    <property type="match status" value="2"/>
</dbReference>
<dbReference type="EnsemblPlants" id="KRH04845">
    <property type="protein sequence ID" value="KRH04845"/>
    <property type="gene ID" value="GLYMA_17G191400"/>
</dbReference>
<dbReference type="GO" id="GO:0006281">
    <property type="term" value="P:DNA repair"/>
    <property type="evidence" value="ECO:0007669"/>
    <property type="project" value="UniProtKB-KW"/>
</dbReference>
<dbReference type="InterPro" id="IPR049163">
    <property type="entry name" value="Pif1-like_2B_dom"/>
</dbReference>
<reference evidence="5" key="2">
    <citation type="submission" date="2018-02" db="UniProtKB">
        <authorList>
            <consortium name="EnsemblPlants"/>
        </authorList>
    </citation>
    <scope>IDENTIFICATION</scope>
    <source>
        <strain evidence="5">Williams 82</strain>
    </source>
</reference>
<dbReference type="InParanoid" id="A0A0R0FEX8"/>
<evidence type="ECO:0000313" key="6">
    <source>
        <dbReference type="Proteomes" id="UP000008827"/>
    </source>
</evidence>
<dbReference type="STRING" id="3847.A0A0R0FEX8"/>
<dbReference type="Gramene" id="KRH04845">
    <property type="protein sequence ID" value="KRH04845"/>
    <property type="gene ID" value="GLYMA_17G191400"/>
</dbReference>
<name>A0A0R0FEX8_SOYBN</name>
<evidence type="ECO:0000256" key="1">
    <source>
        <dbReference type="RuleBase" id="RU363044"/>
    </source>
</evidence>
<comment type="cofactor">
    <cofactor evidence="1">
        <name>Mg(2+)</name>
        <dbReference type="ChEBI" id="CHEBI:18420"/>
    </cofactor>
</comment>
<keyword evidence="1" id="KW-0234">DNA repair</keyword>
<sequence length="550" mass="64011">MQHMKYGRCSRYFTKMFEPSTIVDQDGYLLYKRRDNRNLIDKSGIFLDNHYVVPYNPKLLLKYKAHLNIEWCNQSTSIKYLLKYIHKHGCQTLEPTRRLLRGYDRITTVIVPLEVEAGSQTQFFWRMFSFPIHRRTLVVERLYFHLLNEQSILFNYDEDIDLLLSQPSVKESMFTSWLQENKIYIEDKNLTYIQFVTNRLNWVPPMIRELFNLRMMLSVAKRPCSYEEIRTIAVIQYPIFRGACFAKGFLHNDREYIEAIKEANNWGLGHYLRKLFITMLISNSINRLEHTLASAFRSKGHIILTVASSGITSLLLSEGRTAHSIFAIPVLTLQNSTCNVLQGSELAELLKLTKLIIWDEAPMAHKFCFEALDKSLRDIMNSSNNGDFPFDGKFVVFGGDFRKILPIIPRGTRSDINQIKNGTPIMLLRNLDQSKGLCNGTRLIVTRLTNHVIEAKIIFGKNIRNIVYIPQMSLSSSQSPWPFKLVRRQFPLIVSYVMTINKVNHRKAQLYVAFSRMQSKQGLKILIHNKEGKPLKTTTNVVFMEVFQNL</sequence>
<dbReference type="GO" id="GO:0000723">
    <property type="term" value="P:telomere maintenance"/>
    <property type="evidence" value="ECO:0007669"/>
    <property type="project" value="InterPro"/>
</dbReference>
<reference evidence="4" key="3">
    <citation type="submission" date="2018-07" db="EMBL/GenBank/DDBJ databases">
        <title>WGS assembly of Glycine max.</title>
        <authorList>
            <person name="Schmutz J."/>
            <person name="Cannon S."/>
            <person name="Schlueter J."/>
            <person name="Ma J."/>
            <person name="Mitros T."/>
            <person name="Nelson W."/>
            <person name="Hyten D."/>
            <person name="Song Q."/>
            <person name="Thelen J."/>
            <person name="Cheng J."/>
            <person name="Xu D."/>
            <person name="Hellsten U."/>
            <person name="May G."/>
            <person name="Yu Y."/>
            <person name="Sakurai T."/>
            <person name="Umezawa T."/>
            <person name="Bhattacharyya M."/>
            <person name="Sandhu D."/>
            <person name="Valliyodan B."/>
            <person name="Lindquist E."/>
            <person name="Peto M."/>
            <person name="Grant D."/>
            <person name="Shu S."/>
            <person name="Goodstein D."/>
            <person name="Barry K."/>
            <person name="Futrell-Griggs M."/>
            <person name="Abernathy B."/>
            <person name="Du J."/>
            <person name="Tian Z."/>
            <person name="Zhu L."/>
            <person name="Gill N."/>
            <person name="Joshi T."/>
            <person name="Libault M."/>
            <person name="Sethuraman A."/>
            <person name="Zhang X."/>
            <person name="Shinozaki K."/>
            <person name="Nguyen H."/>
            <person name="Wing R."/>
            <person name="Cregan P."/>
            <person name="Specht J."/>
            <person name="Grimwood J."/>
            <person name="Rokhsar D."/>
            <person name="Stacey G."/>
            <person name="Shoemaker R."/>
            <person name="Jackson S."/>
        </authorList>
    </citation>
    <scope>NUCLEOTIDE SEQUENCE</scope>
    <source>
        <tissue evidence="4">Callus</tissue>
    </source>
</reference>
<keyword evidence="6" id="KW-1185">Reference proteome</keyword>
<comment type="catalytic activity">
    <reaction evidence="1">
        <text>ATP + H2O = ADP + phosphate + H(+)</text>
        <dbReference type="Rhea" id="RHEA:13065"/>
        <dbReference type="ChEBI" id="CHEBI:15377"/>
        <dbReference type="ChEBI" id="CHEBI:15378"/>
        <dbReference type="ChEBI" id="CHEBI:30616"/>
        <dbReference type="ChEBI" id="CHEBI:43474"/>
        <dbReference type="ChEBI" id="CHEBI:456216"/>
        <dbReference type="EC" id="5.6.2.3"/>
    </reaction>
</comment>
<dbReference type="OMA" id="AHSIFAI"/>
<keyword evidence="1" id="KW-0233">DNA recombination</keyword>
<keyword evidence="1" id="KW-0067">ATP-binding</keyword>
<dbReference type="Gene3D" id="3.40.50.300">
    <property type="entry name" value="P-loop containing nucleotide triphosphate hydrolases"/>
    <property type="match status" value="1"/>
</dbReference>
<dbReference type="AlphaFoldDB" id="A0A0R0FEX8"/>
<reference evidence="4 5" key="1">
    <citation type="journal article" date="2010" name="Nature">
        <title>Genome sequence of the palaeopolyploid soybean.</title>
        <authorList>
            <person name="Schmutz J."/>
            <person name="Cannon S.B."/>
            <person name="Schlueter J."/>
            <person name="Ma J."/>
            <person name="Mitros T."/>
            <person name="Nelson W."/>
            <person name="Hyten D.L."/>
            <person name="Song Q."/>
            <person name="Thelen J.J."/>
            <person name="Cheng J."/>
            <person name="Xu D."/>
            <person name="Hellsten U."/>
            <person name="May G.D."/>
            <person name="Yu Y."/>
            <person name="Sakurai T."/>
            <person name="Umezawa T."/>
            <person name="Bhattacharyya M.K."/>
            <person name="Sandhu D."/>
            <person name="Valliyodan B."/>
            <person name="Lindquist E."/>
            <person name="Peto M."/>
            <person name="Grant D."/>
            <person name="Shu S."/>
            <person name="Goodstein D."/>
            <person name="Barry K."/>
            <person name="Futrell-Griggs M."/>
            <person name="Abernathy B."/>
            <person name="Du J."/>
            <person name="Tian Z."/>
            <person name="Zhu L."/>
            <person name="Gill N."/>
            <person name="Joshi T."/>
            <person name="Libault M."/>
            <person name="Sethuraman A."/>
            <person name="Zhang X.-C."/>
            <person name="Shinozaki K."/>
            <person name="Nguyen H.T."/>
            <person name="Wing R.A."/>
            <person name="Cregan P."/>
            <person name="Specht J."/>
            <person name="Grimwood J."/>
            <person name="Rokhsar D."/>
            <person name="Stacey G."/>
            <person name="Shoemaker R.C."/>
            <person name="Jackson S.A."/>
        </authorList>
    </citation>
    <scope>NUCLEOTIDE SEQUENCE [LARGE SCALE GENOMIC DNA]</scope>
    <source>
        <strain evidence="5">cv. Williams 82</strain>
        <tissue evidence="4">Callus</tissue>
    </source>
</reference>
<dbReference type="GO" id="GO:0043139">
    <property type="term" value="F:5'-3' DNA helicase activity"/>
    <property type="evidence" value="ECO:0007669"/>
    <property type="project" value="UniProtKB-EC"/>
</dbReference>
<keyword evidence="1" id="KW-0347">Helicase</keyword>
<dbReference type="GO" id="GO:0006310">
    <property type="term" value="P:DNA recombination"/>
    <property type="evidence" value="ECO:0007669"/>
    <property type="project" value="UniProtKB-KW"/>
</dbReference>
<dbReference type="InterPro" id="IPR027417">
    <property type="entry name" value="P-loop_NTPase"/>
</dbReference>
<dbReference type="GO" id="GO:0016787">
    <property type="term" value="F:hydrolase activity"/>
    <property type="evidence" value="ECO:0007669"/>
    <property type="project" value="UniProtKB-KW"/>
</dbReference>
<evidence type="ECO:0000259" key="2">
    <source>
        <dbReference type="Pfam" id="PF05970"/>
    </source>
</evidence>
<feature type="domain" description="DNA helicase Pif1-like DEAD-box helicase" evidence="2">
    <location>
        <begin position="290"/>
        <end position="417"/>
    </location>
</feature>
<dbReference type="SMR" id="A0A0R0FEX8"/>
<protein>
    <recommendedName>
        <fullName evidence="1">ATP-dependent DNA helicase</fullName>
        <ecNumber evidence="1">5.6.2.3</ecNumber>
    </recommendedName>
</protein>
<dbReference type="InterPro" id="IPR010285">
    <property type="entry name" value="DNA_helicase_pif1-like_DEAD"/>
</dbReference>
<dbReference type="GO" id="GO:0005524">
    <property type="term" value="F:ATP binding"/>
    <property type="evidence" value="ECO:0007669"/>
    <property type="project" value="UniProtKB-KW"/>
</dbReference>
<evidence type="ECO:0000259" key="3">
    <source>
        <dbReference type="Pfam" id="PF21530"/>
    </source>
</evidence>